<comment type="similarity">
    <text evidence="2">Belongs to the class IV-like SAM-binding methyltransferase superfamily. RNA methyltransferase TrmH family.</text>
</comment>
<feature type="region of interest" description="Disordered" evidence="10">
    <location>
        <begin position="460"/>
        <end position="520"/>
    </location>
</feature>
<dbReference type="SMART" id="SM00967">
    <property type="entry name" value="SpoU_sub_bind"/>
    <property type="match status" value="1"/>
</dbReference>
<keyword evidence="8" id="KW-0496">Mitochondrion</keyword>
<accession>A0AAN6FD25</accession>
<dbReference type="InterPro" id="IPR029028">
    <property type="entry name" value="Alpha/beta_knot_MTases"/>
</dbReference>
<keyword evidence="4" id="KW-0489">Methyltransferase</keyword>
<keyword evidence="7" id="KW-0809">Transit peptide</keyword>
<keyword evidence="6" id="KW-0949">S-adenosyl-L-methionine</keyword>
<proteinExistence type="inferred from homology"/>
<feature type="domain" description="RNA 2-O ribose methyltransferase substrate binding" evidence="11">
    <location>
        <begin position="713"/>
        <end position="792"/>
    </location>
</feature>
<dbReference type="GO" id="GO:0005739">
    <property type="term" value="C:mitochondrion"/>
    <property type="evidence" value="ECO:0007669"/>
    <property type="project" value="UniProtKB-SubCell"/>
</dbReference>
<evidence type="ECO:0000256" key="6">
    <source>
        <dbReference type="ARBA" id="ARBA00022691"/>
    </source>
</evidence>
<organism evidence="12 13">
    <name type="scientific">Friedmanniomyces endolithicus</name>
    <dbReference type="NCBI Taxonomy" id="329885"/>
    <lineage>
        <taxon>Eukaryota</taxon>
        <taxon>Fungi</taxon>
        <taxon>Dikarya</taxon>
        <taxon>Ascomycota</taxon>
        <taxon>Pezizomycotina</taxon>
        <taxon>Dothideomycetes</taxon>
        <taxon>Dothideomycetidae</taxon>
        <taxon>Mycosphaerellales</taxon>
        <taxon>Teratosphaeriaceae</taxon>
        <taxon>Friedmanniomyces</taxon>
    </lineage>
</organism>
<dbReference type="AlphaFoldDB" id="A0AAN6FD25"/>
<feature type="compositionally biased region" description="Low complexity" evidence="10">
    <location>
        <begin position="236"/>
        <end position="251"/>
    </location>
</feature>
<feature type="compositionally biased region" description="Low complexity" evidence="10">
    <location>
        <begin position="282"/>
        <end position="293"/>
    </location>
</feature>
<dbReference type="InterPro" id="IPR013123">
    <property type="entry name" value="SpoU_subst-bd"/>
</dbReference>
<feature type="compositionally biased region" description="Polar residues" evidence="10">
    <location>
        <begin position="323"/>
        <end position="345"/>
    </location>
</feature>
<sequence length="1036" mass="112100">MLLDKTLYVELYQLVKPRILQTPCHCRFVSTTSAINRGLKASRGGSGSFSGRRDGGRDERRPSRDGPNRSARDTTGKFIRSERGVDDSRRPARDVDRRPSFDGNSARRPYGEDKRRSNSGFASAGSERGERRMRVPYGDASRGADARSSQRRTRFDTSTLTSAAPSAIGRGRASSRDDDGGRHGGSGVKYGERGSRPSTSTAPSAFRRNREANRDDQRGDRGVQDLEYEGHRTRSRTSSFAAASATAPSAFSRKRAGFREEADTGSGRDRVRSEYEQRDSRMPTSTSGSSSFGRPRREDRDHMSTAPRSAGSSFGRDRAPSTPHDSFSSRSSPARNAQRSSQEDAATVQLNEAFTTVRQIAESVGAIQSIESNCLVPRPSKLAPLVADARQRIAELNEQFPETSLGDRGSPKKEVVFYLRRVLEAKGLFRRQQTGESLISGGGGAEGTMVVEMPGHSFMLVTKGDKSGSTERHVGRRDANERRREDASTTWQSKNEDRGLEDVDAAERTSKQESNTSDPAMLDLRRIRELLWALRAPARNATTTEEKEASVTPDQSDEKVVEIRGLLVKLGFFRHMDVAAMQRVSGVVKKGNGGFRLVTERTKSGAVERVVFRSKADSADVFELGFWKPVSSRSDNASTRGRSPQRPDQSEAERRVPEDSVVAEMNEALEVETPRVLGPTKHDEPVELETTPTTEDDGDHPISVPYTTAASEFIYGTNVVLAALRTNRRKLYRLHIHPRLFGREDASRDIISLAEGAGVPIGRNAELRLLDKLSDSRPHNGVVLEASRLPAPPVLAMGTPDQETNTVPLVLATQSAEDTAVNGAPASLPLQQTRRHPFILMLDGIVDPGNVGNILRTAHFYGADAVAVATATCCSLTSAVLAKASSGACEAVPLLALPRPSSFVVDSAKAGWRVYAAVAPDAGDVVSVKEVFTRRSTSGVAAGSPLSTEPVVLMLGAEGEGLRANLIRQADCLVSIKREGSGERALDVGVDSLNVSVAAGVLMEAFLRRPQMETGIETAEGSEAPAEAVAGGGLGF</sequence>
<protein>
    <recommendedName>
        <fullName evidence="9">rRNA methyltransferase 1, mitochondrial</fullName>
    </recommendedName>
</protein>
<evidence type="ECO:0000256" key="1">
    <source>
        <dbReference type="ARBA" id="ARBA00004173"/>
    </source>
</evidence>
<comment type="caution">
    <text evidence="12">The sequence shown here is derived from an EMBL/GenBank/DDBJ whole genome shotgun (WGS) entry which is preliminary data.</text>
</comment>
<evidence type="ECO:0000256" key="8">
    <source>
        <dbReference type="ARBA" id="ARBA00023128"/>
    </source>
</evidence>
<feature type="compositionally biased region" description="Polar residues" evidence="10">
    <location>
        <begin position="631"/>
        <end position="642"/>
    </location>
</feature>
<feature type="compositionally biased region" description="Basic and acidic residues" evidence="10">
    <location>
        <begin position="208"/>
        <end position="232"/>
    </location>
</feature>
<feature type="compositionally biased region" description="Basic and acidic residues" evidence="10">
    <location>
        <begin position="494"/>
        <end position="511"/>
    </location>
</feature>
<dbReference type="Proteomes" id="UP001168146">
    <property type="component" value="Unassembled WGS sequence"/>
</dbReference>
<dbReference type="Gene3D" id="3.40.1280.10">
    <property type="match status" value="1"/>
</dbReference>
<dbReference type="EMBL" id="JASUXU010000064">
    <property type="protein sequence ID" value="KAK0312402.1"/>
    <property type="molecule type" value="Genomic_DNA"/>
</dbReference>
<evidence type="ECO:0000256" key="10">
    <source>
        <dbReference type="SAM" id="MobiDB-lite"/>
    </source>
</evidence>
<dbReference type="Pfam" id="PF08032">
    <property type="entry name" value="SpoU_sub_bind"/>
    <property type="match status" value="1"/>
</dbReference>
<dbReference type="InterPro" id="IPR001537">
    <property type="entry name" value="SpoU_MeTrfase"/>
</dbReference>
<evidence type="ECO:0000256" key="9">
    <source>
        <dbReference type="ARBA" id="ARBA00034881"/>
    </source>
</evidence>
<dbReference type="PANTHER" id="PTHR46103">
    <property type="entry name" value="RRNA METHYLTRANSFERASE 1, MITOCHONDRIAL"/>
    <property type="match status" value="1"/>
</dbReference>
<dbReference type="InterPro" id="IPR029026">
    <property type="entry name" value="tRNA_m1G_MTases_N"/>
</dbReference>
<dbReference type="Gene3D" id="3.30.1330.30">
    <property type="match status" value="1"/>
</dbReference>
<dbReference type="CDD" id="cd18105">
    <property type="entry name" value="SpoU-like_MRM1"/>
    <property type="match status" value="1"/>
</dbReference>
<dbReference type="InterPro" id="IPR029064">
    <property type="entry name" value="Ribosomal_eL30-like_sf"/>
</dbReference>
<evidence type="ECO:0000259" key="11">
    <source>
        <dbReference type="SMART" id="SM00967"/>
    </source>
</evidence>
<reference evidence="12" key="1">
    <citation type="submission" date="2021-12" db="EMBL/GenBank/DDBJ databases">
        <title>Black yeast isolated from Biological Soil Crust.</title>
        <authorList>
            <person name="Kurbessoian T."/>
        </authorList>
    </citation>
    <scope>NUCLEOTIDE SEQUENCE</scope>
    <source>
        <strain evidence="12">CCFEE 5208</strain>
    </source>
</reference>
<feature type="region of interest" description="Disordered" evidence="10">
    <location>
        <begin position="38"/>
        <end position="345"/>
    </location>
</feature>
<keyword evidence="3" id="KW-0698">rRNA processing</keyword>
<evidence type="ECO:0000256" key="4">
    <source>
        <dbReference type="ARBA" id="ARBA00022603"/>
    </source>
</evidence>
<feature type="compositionally biased region" description="Basic and acidic residues" evidence="10">
    <location>
        <begin position="257"/>
        <end position="281"/>
    </location>
</feature>
<evidence type="ECO:0000313" key="12">
    <source>
        <dbReference type="EMBL" id="KAK0312402.1"/>
    </source>
</evidence>
<dbReference type="PANTHER" id="PTHR46103:SF1">
    <property type="entry name" value="RRNA METHYLTRANSFERASE 1, MITOCHONDRIAL"/>
    <property type="match status" value="1"/>
</dbReference>
<dbReference type="Pfam" id="PF00588">
    <property type="entry name" value="SpoU_methylase"/>
    <property type="match status" value="1"/>
</dbReference>
<dbReference type="GO" id="GO:0016435">
    <property type="term" value="F:rRNA (guanine) methyltransferase activity"/>
    <property type="evidence" value="ECO:0007669"/>
    <property type="project" value="TreeGrafter"/>
</dbReference>
<dbReference type="InterPro" id="IPR047261">
    <property type="entry name" value="MRM1_MeTrfase_dom"/>
</dbReference>
<evidence type="ECO:0000256" key="7">
    <source>
        <dbReference type="ARBA" id="ARBA00022946"/>
    </source>
</evidence>
<name>A0AAN6FD25_9PEZI</name>
<feature type="compositionally biased region" description="Basic and acidic residues" evidence="10">
    <location>
        <begin position="648"/>
        <end position="658"/>
    </location>
</feature>
<comment type="subcellular location">
    <subcellularLocation>
        <location evidence="1">Mitochondrion</location>
    </subcellularLocation>
</comment>
<evidence type="ECO:0000256" key="3">
    <source>
        <dbReference type="ARBA" id="ARBA00022552"/>
    </source>
</evidence>
<dbReference type="SUPFAM" id="SSF55315">
    <property type="entry name" value="L30e-like"/>
    <property type="match status" value="1"/>
</dbReference>
<feature type="compositionally biased region" description="Basic and acidic residues" evidence="10">
    <location>
        <begin position="463"/>
        <end position="487"/>
    </location>
</feature>
<evidence type="ECO:0000313" key="13">
    <source>
        <dbReference type="Proteomes" id="UP001168146"/>
    </source>
</evidence>
<keyword evidence="5" id="KW-0808">Transferase</keyword>
<evidence type="ECO:0000256" key="5">
    <source>
        <dbReference type="ARBA" id="ARBA00022679"/>
    </source>
</evidence>
<feature type="region of interest" description="Disordered" evidence="10">
    <location>
        <begin position="631"/>
        <end position="701"/>
    </location>
</feature>
<dbReference type="SUPFAM" id="SSF75217">
    <property type="entry name" value="alpha/beta knot"/>
    <property type="match status" value="1"/>
</dbReference>
<feature type="compositionally biased region" description="Basic and acidic residues" evidence="10">
    <location>
        <begin position="51"/>
        <end position="100"/>
    </location>
</feature>
<dbReference type="GO" id="GO:0003723">
    <property type="term" value="F:RNA binding"/>
    <property type="evidence" value="ECO:0007669"/>
    <property type="project" value="InterPro"/>
</dbReference>
<dbReference type="InterPro" id="IPR047182">
    <property type="entry name" value="MRM1"/>
</dbReference>
<evidence type="ECO:0000256" key="2">
    <source>
        <dbReference type="ARBA" id="ARBA00007228"/>
    </source>
</evidence>
<gene>
    <name evidence="12" type="ORF">LTR82_013872</name>
</gene>